<dbReference type="EnsemblMetazoa" id="ASTEI08645-RA">
    <property type="protein sequence ID" value="ASTEI08645-PA"/>
    <property type="gene ID" value="ASTEI08645"/>
</dbReference>
<keyword evidence="1" id="KW-1015">Disulfide bond</keyword>
<reference evidence="4" key="1">
    <citation type="journal article" date="2014" name="Genome Biol.">
        <title>Genome analysis of a major urban malaria vector mosquito, Anopheles stephensi.</title>
        <authorList>
            <person name="Jiang X."/>
            <person name="Peery A."/>
            <person name="Hall A.B."/>
            <person name="Sharma A."/>
            <person name="Chen X.G."/>
            <person name="Waterhouse R.M."/>
            <person name="Komissarov A."/>
            <person name="Riehle M.M."/>
            <person name="Shouche Y."/>
            <person name="Sharakhova M.V."/>
            <person name="Lawson D."/>
            <person name="Pakpour N."/>
            <person name="Arensburger P."/>
            <person name="Davidson V.L."/>
            <person name="Eiglmeier K."/>
            <person name="Emrich S."/>
            <person name="George P."/>
            <person name="Kennedy R.C."/>
            <person name="Mane S.P."/>
            <person name="Maslen G."/>
            <person name="Oringanje C."/>
            <person name="Qi Y."/>
            <person name="Settlage R."/>
            <person name="Tojo M."/>
            <person name="Tubio J.M."/>
            <person name="Unger M.F."/>
            <person name="Wang B."/>
            <person name="Vernick K.D."/>
            <person name="Ribeiro J.M."/>
            <person name="James A.A."/>
            <person name="Michel K."/>
            <person name="Riehle M.A."/>
            <person name="Luckhart S."/>
            <person name="Sharakhov I.V."/>
            <person name="Tu Z."/>
        </authorList>
    </citation>
    <scope>NUCLEOTIDE SEQUENCE [LARGE SCALE GENOMIC DNA]</scope>
    <source>
        <strain evidence="4">Indian</strain>
    </source>
</reference>
<protein>
    <submittedName>
        <fullName evidence="3">Fibrinogen C-terminal domain-containing protein</fullName>
    </submittedName>
</protein>
<keyword evidence="4" id="KW-1185">Reference proteome</keyword>
<dbReference type="SMART" id="SM00186">
    <property type="entry name" value="FBG"/>
    <property type="match status" value="1"/>
</dbReference>
<name>A0A182YJK9_ANOST</name>
<accession>A0A182YJK9</accession>
<dbReference type="InterPro" id="IPR036056">
    <property type="entry name" value="Fibrinogen-like_C"/>
</dbReference>
<dbReference type="PROSITE" id="PS51406">
    <property type="entry name" value="FIBRINOGEN_C_2"/>
    <property type="match status" value="1"/>
</dbReference>
<reference evidence="3" key="2">
    <citation type="submission" date="2020-05" db="UniProtKB">
        <authorList>
            <consortium name="EnsemblMetazoa"/>
        </authorList>
    </citation>
    <scope>IDENTIFICATION</scope>
    <source>
        <strain evidence="3">Indian</strain>
    </source>
</reference>
<sequence>MKPLLVLLLLFCSSSTEPVVPNPPPSQQAGFAFEMLLAKLDLMEHHSLDKQLQTEEKLTVLSSRVDQLVRSVENLSWIVQNTADTVHQLGLNGKHMQQNITFIQRDLTELLAGQKLTATTHQMGEYFLTNSRNTSSPSWSGDERHYTNYKSCNKIPFKRSGVYRIRPESPFKQPIMVLCDQEFETGGWTVIQHRFDGSINFYRGWKDYTEGFGNLDGEFWLGLERIHQLSAMEPHELVILLEDFDGNKTVARYDLFQIGTEVQKYRLMTLGGYSGTAGDSLSDLKGNSFSTQDMDNDTWDKNCAVSYHGAWWYAACHQSNLNGKYLRGQTNEFATGMVWKAFRGYHYALKSSKMMIRPKAKN</sequence>
<dbReference type="Pfam" id="PF00147">
    <property type="entry name" value="Fibrinogen_C"/>
    <property type="match status" value="1"/>
</dbReference>
<dbReference type="VEuPathDB" id="VectorBase:ASTEI20_033207"/>
<dbReference type="InterPro" id="IPR002181">
    <property type="entry name" value="Fibrinogen_a/b/g_C_dom"/>
</dbReference>
<proteinExistence type="predicted"/>
<dbReference type="SUPFAM" id="SSF56496">
    <property type="entry name" value="Fibrinogen C-terminal domain-like"/>
    <property type="match status" value="1"/>
</dbReference>
<dbReference type="InterPro" id="IPR050373">
    <property type="entry name" value="Fibrinogen_C-term_domain"/>
</dbReference>
<dbReference type="AlphaFoldDB" id="A0A182YJK9"/>
<evidence type="ECO:0000256" key="1">
    <source>
        <dbReference type="ARBA" id="ARBA00023157"/>
    </source>
</evidence>
<dbReference type="FunFam" id="3.90.215.10:FF:000001">
    <property type="entry name" value="Tenascin isoform 1"/>
    <property type="match status" value="1"/>
</dbReference>
<evidence type="ECO:0000313" key="4">
    <source>
        <dbReference type="Proteomes" id="UP000076408"/>
    </source>
</evidence>
<evidence type="ECO:0000313" key="3">
    <source>
        <dbReference type="EnsemblMetazoa" id="ASTEI08645-PA"/>
    </source>
</evidence>
<dbReference type="Proteomes" id="UP000076408">
    <property type="component" value="Unassembled WGS sequence"/>
</dbReference>
<comment type="function">
    <text evidence="2">Lectin involved in innate immunity. Agglutinates all types of human erythrocytes, Gram-positive and Gram-negative bacteria. Has a stronger agglutinating activity towards Gram-negative bacteria than towards Gram-positive bacteria. Specifically recognizes acetyl group-containing substances on agglutinated cells. The hemagglutinating activity was inhibited by EDTA, acetyl group-containing mono- and disaccharides, N-acetyl derivatives of amino acids, other acetyl group-containing substances, propionamide and benzamide. Enhances the antimicrobial activity of big defensin against Gram-positive bacteria but not against Gram-negative bacteria.</text>
</comment>
<dbReference type="PANTHER" id="PTHR19143:SF327">
    <property type="entry name" value="FI21813P1-RELATED"/>
    <property type="match status" value="1"/>
</dbReference>
<dbReference type="GO" id="GO:0030246">
    <property type="term" value="F:carbohydrate binding"/>
    <property type="evidence" value="ECO:0007669"/>
    <property type="project" value="UniProtKB-ARBA"/>
</dbReference>
<dbReference type="GO" id="GO:0005615">
    <property type="term" value="C:extracellular space"/>
    <property type="evidence" value="ECO:0007669"/>
    <property type="project" value="TreeGrafter"/>
</dbReference>
<dbReference type="Gene3D" id="3.90.215.10">
    <property type="entry name" value="Gamma Fibrinogen, chain A, domain 1"/>
    <property type="match status" value="1"/>
</dbReference>
<dbReference type="InterPro" id="IPR014716">
    <property type="entry name" value="Fibrinogen_a/b/g_C_1"/>
</dbReference>
<dbReference type="VEuPathDB" id="VectorBase:ASTE010357"/>
<dbReference type="CDD" id="cd00087">
    <property type="entry name" value="FReD"/>
    <property type="match status" value="1"/>
</dbReference>
<dbReference type="InterPro" id="IPR020837">
    <property type="entry name" value="Fibrinogen_CS"/>
</dbReference>
<dbReference type="OMA" id="WDKNCAV"/>
<evidence type="ECO:0000256" key="2">
    <source>
        <dbReference type="ARBA" id="ARBA00053344"/>
    </source>
</evidence>
<dbReference type="VEuPathDB" id="VectorBase:ASTEI08645"/>
<dbReference type="STRING" id="30069.A0A182YJK9"/>
<organism evidence="3 4">
    <name type="scientific">Anopheles stephensi</name>
    <name type="common">Indo-Pakistan malaria mosquito</name>
    <dbReference type="NCBI Taxonomy" id="30069"/>
    <lineage>
        <taxon>Eukaryota</taxon>
        <taxon>Metazoa</taxon>
        <taxon>Ecdysozoa</taxon>
        <taxon>Arthropoda</taxon>
        <taxon>Hexapoda</taxon>
        <taxon>Insecta</taxon>
        <taxon>Pterygota</taxon>
        <taxon>Neoptera</taxon>
        <taxon>Endopterygota</taxon>
        <taxon>Diptera</taxon>
        <taxon>Nematocera</taxon>
        <taxon>Culicoidea</taxon>
        <taxon>Culicidae</taxon>
        <taxon>Anophelinae</taxon>
        <taxon>Anopheles</taxon>
    </lineage>
</organism>
<dbReference type="PROSITE" id="PS00514">
    <property type="entry name" value="FIBRINOGEN_C_1"/>
    <property type="match status" value="1"/>
</dbReference>
<dbReference type="PANTHER" id="PTHR19143">
    <property type="entry name" value="FIBRINOGEN/TENASCIN/ANGIOPOEITIN"/>
    <property type="match status" value="1"/>
</dbReference>